<protein>
    <submittedName>
        <fullName evidence="1">Uncharacterized protein</fullName>
    </submittedName>
</protein>
<sequence>MVQGLLKLAGYRVEYVCDWGVYERRYGDMEYYVNLPINPEMKIAPPWAEKRIVRHG</sequence>
<evidence type="ECO:0000313" key="2">
    <source>
        <dbReference type="Proteomes" id="UP000199392"/>
    </source>
</evidence>
<accession>A0A1I6UL73</accession>
<name>A0A1I6UL73_9RHOB</name>
<evidence type="ECO:0000313" key="1">
    <source>
        <dbReference type="EMBL" id="SFT02236.1"/>
    </source>
</evidence>
<organism evidence="1 2">
    <name type="scientific">Alloyangia pacifica</name>
    <dbReference type="NCBI Taxonomy" id="311180"/>
    <lineage>
        <taxon>Bacteria</taxon>
        <taxon>Pseudomonadati</taxon>
        <taxon>Pseudomonadota</taxon>
        <taxon>Alphaproteobacteria</taxon>
        <taxon>Rhodobacterales</taxon>
        <taxon>Roseobacteraceae</taxon>
        <taxon>Alloyangia</taxon>
    </lineage>
</organism>
<keyword evidence="2" id="KW-1185">Reference proteome</keyword>
<dbReference type="AlphaFoldDB" id="A0A1I6UL73"/>
<reference evidence="2" key="1">
    <citation type="submission" date="2016-10" db="EMBL/GenBank/DDBJ databases">
        <authorList>
            <person name="Varghese N."/>
            <person name="Submissions S."/>
        </authorList>
    </citation>
    <scope>NUCLEOTIDE SEQUENCE [LARGE SCALE GENOMIC DNA]</scope>
    <source>
        <strain evidence="2">DSM 26894</strain>
    </source>
</reference>
<gene>
    <name evidence="1" type="ORF">SAMN04488050_108146</name>
</gene>
<dbReference type="Proteomes" id="UP000199392">
    <property type="component" value="Unassembled WGS sequence"/>
</dbReference>
<dbReference type="RefSeq" id="WP_176806735.1">
    <property type="nucleotide sequence ID" value="NZ_FNCL01000009.1"/>
</dbReference>
<dbReference type="EMBL" id="FOZW01000008">
    <property type="protein sequence ID" value="SFT02236.1"/>
    <property type="molecule type" value="Genomic_DNA"/>
</dbReference>
<proteinExistence type="predicted"/>